<keyword evidence="3" id="KW-1185">Reference proteome</keyword>
<accession>A0A1I5H3T4</accession>
<dbReference type="EMBL" id="FOWE01000008">
    <property type="protein sequence ID" value="SFO42780.1"/>
    <property type="molecule type" value="Genomic_DNA"/>
</dbReference>
<evidence type="ECO:0000313" key="2">
    <source>
        <dbReference type="EMBL" id="SFO42780.1"/>
    </source>
</evidence>
<organism evidence="2 3">
    <name type="scientific">Geodermatophilus obscurus</name>
    <dbReference type="NCBI Taxonomy" id="1861"/>
    <lineage>
        <taxon>Bacteria</taxon>
        <taxon>Bacillati</taxon>
        <taxon>Actinomycetota</taxon>
        <taxon>Actinomycetes</taxon>
        <taxon>Geodermatophilales</taxon>
        <taxon>Geodermatophilaceae</taxon>
        <taxon>Geodermatophilus</taxon>
    </lineage>
</organism>
<dbReference type="Pfam" id="PF00378">
    <property type="entry name" value="ECH_1"/>
    <property type="match status" value="1"/>
</dbReference>
<dbReference type="Proteomes" id="UP000183642">
    <property type="component" value="Unassembled WGS sequence"/>
</dbReference>
<evidence type="ECO:0000313" key="3">
    <source>
        <dbReference type="Proteomes" id="UP000183642"/>
    </source>
</evidence>
<sequence>MADAEVLLEVDGGVAVVTLNAPDRRNALTPQMAAELIDVFDRVDARPEVGALVVRAVGKSFCAGGDVATLTNAGKDPAAPEAYDGMSRIYDSFYRLGQVRVPTIAAVRGSAVGAGMNMLLAADLRIVATDARLLAGFLKRGMHPGGGHFVILSRLIGREAAAAMALFGEEIDGTRAAELGLAWEAVDDAAVEDRALELARRVAADPELARVAVGNFRKEVVNGAVSWEVATQFERPAQMWSMRRQAR</sequence>
<evidence type="ECO:0000256" key="1">
    <source>
        <dbReference type="RuleBase" id="RU003707"/>
    </source>
</evidence>
<dbReference type="PROSITE" id="PS00166">
    <property type="entry name" value="ENOYL_COA_HYDRATASE"/>
    <property type="match status" value="1"/>
</dbReference>
<name>A0A1I5H3T4_9ACTN</name>
<dbReference type="GO" id="GO:0003824">
    <property type="term" value="F:catalytic activity"/>
    <property type="evidence" value="ECO:0007669"/>
    <property type="project" value="InterPro"/>
</dbReference>
<dbReference type="PANTHER" id="PTHR43459">
    <property type="entry name" value="ENOYL-COA HYDRATASE"/>
    <property type="match status" value="1"/>
</dbReference>
<dbReference type="AlphaFoldDB" id="A0A1I5H3T4"/>
<dbReference type="Gene3D" id="3.90.226.10">
    <property type="entry name" value="2-enoyl-CoA Hydratase, Chain A, domain 1"/>
    <property type="match status" value="1"/>
</dbReference>
<proteinExistence type="inferred from homology"/>
<dbReference type="InterPro" id="IPR001753">
    <property type="entry name" value="Enoyl-CoA_hydra/iso"/>
</dbReference>
<reference evidence="3" key="1">
    <citation type="submission" date="2016-10" db="EMBL/GenBank/DDBJ databases">
        <authorList>
            <person name="Varghese N."/>
            <person name="Submissions S."/>
        </authorList>
    </citation>
    <scope>NUCLEOTIDE SEQUENCE [LARGE SCALE GENOMIC DNA]</scope>
    <source>
        <strain evidence="3">DSM 43161</strain>
    </source>
</reference>
<dbReference type="OrthoDB" id="9777711at2"/>
<dbReference type="SUPFAM" id="SSF52096">
    <property type="entry name" value="ClpP/crotonase"/>
    <property type="match status" value="1"/>
</dbReference>
<comment type="similarity">
    <text evidence="1">Belongs to the enoyl-CoA hydratase/isomerase family.</text>
</comment>
<dbReference type="RefSeq" id="WP_075014695.1">
    <property type="nucleotide sequence ID" value="NZ_FOWE01000008.1"/>
</dbReference>
<dbReference type="PANTHER" id="PTHR43459:SF1">
    <property type="entry name" value="EG:BACN32G11.4 PROTEIN"/>
    <property type="match status" value="1"/>
</dbReference>
<dbReference type="CDD" id="cd06558">
    <property type="entry name" value="crotonase-like"/>
    <property type="match status" value="1"/>
</dbReference>
<dbReference type="InterPro" id="IPR029045">
    <property type="entry name" value="ClpP/crotonase-like_dom_sf"/>
</dbReference>
<protein>
    <submittedName>
        <fullName evidence="2">Enoyl-CoA hydratase</fullName>
    </submittedName>
</protein>
<gene>
    <name evidence="2" type="ORF">SAMN05660359_03391</name>
</gene>
<dbReference type="InterPro" id="IPR018376">
    <property type="entry name" value="Enoyl-CoA_hyd/isom_CS"/>
</dbReference>